<gene>
    <name evidence="16" type="ORF">DAI18_16120</name>
</gene>
<evidence type="ECO:0000256" key="6">
    <source>
        <dbReference type="ARBA" id="ARBA00022729"/>
    </source>
</evidence>
<organism evidence="16 17">
    <name type="scientific">Microvirgula aerodenitrificans</name>
    <dbReference type="NCBI Taxonomy" id="57480"/>
    <lineage>
        <taxon>Bacteria</taxon>
        <taxon>Pseudomonadati</taxon>
        <taxon>Pseudomonadota</taxon>
        <taxon>Betaproteobacteria</taxon>
        <taxon>Neisseriales</taxon>
        <taxon>Aquaspirillaceae</taxon>
        <taxon>Microvirgula</taxon>
    </lineage>
</organism>
<dbReference type="GO" id="GO:0009279">
    <property type="term" value="C:cell outer membrane"/>
    <property type="evidence" value="ECO:0007669"/>
    <property type="project" value="UniProtKB-SubCell"/>
</dbReference>
<dbReference type="GO" id="GO:0015344">
    <property type="term" value="F:siderophore uptake transmembrane transporter activity"/>
    <property type="evidence" value="ECO:0007669"/>
    <property type="project" value="TreeGrafter"/>
</dbReference>
<feature type="signal peptide" evidence="13">
    <location>
        <begin position="1"/>
        <end position="36"/>
    </location>
</feature>
<evidence type="ECO:0000256" key="3">
    <source>
        <dbReference type="ARBA" id="ARBA00022448"/>
    </source>
</evidence>
<dbReference type="KEGG" id="maer:DAI18_16120"/>
<name>A0A2S0PDD6_9NEIS</name>
<dbReference type="Pfam" id="PF00593">
    <property type="entry name" value="TonB_dep_Rec_b-barrel"/>
    <property type="match status" value="1"/>
</dbReference>
<keyword evidence="6 13" id="KW-0732">Signal</keyword>
<keyword evidence="10 11" id="KW-0998">Cell outer membrane</keyword>
<dbReference type="EMBL" id="CP028519">
    <property type="protein sequence ID" value="AVY95399.1"/>
    <property type="molecule type" value="Genomic_DNA"/>
</dbReference>
<dbReference type="SUPFAM" id="SSF56935">
    <property type="entry name" value="Porins"/>
    <property type="match status" value="1"/>
</dbReference>
<keyword evidence="9 16" id="KW-0675">Receptor</keyword>
<evidence type="ECO:0000259" key="14">
    <source>
        <dbReference type="Pfam" id="PF00593"/>
    </source>
</evidence>
<keyword evidence="3 11" id="KW-0813">Transport</keyword>
<evidence type="ECO:0000256" key="12">
    <source>
        <dbReference type="RuleBase" id="RU003357"/>
    </source>
</evidence>
<evidence type="ECO:0000313" key="16">
    <source>
        <dbReference type="EMBL" id="AVY95399.1"/>
    </source>
</evidence>
<comment type="similarity">
    <text evidence="2 11 12">Belongs to the TonB-dependent receptor family.</text>
</comment>
<reference evidence="16 17" key="1">
    <citation type="submission" date="2018-04" db="EMBL/GenBank/DDBJ databases">
        <title>Denitrifier Microvirgula.</title>
        <authorList>
            <person name="Anderson E."/>
            <person name="Jang J."/>
            <person name="Ishii S."/>
        </authorList>
    </citation>
    <scope>NUCLEOTIDE SEQUENCE [LARGE SCALE GENOMIC DNA]</scope>
    <source>
        <strain evidence="16 17">BE2.4</strain>
    </source>
</reference>
<keyword evidence="7 12" id="KW-0798">TonB box</keyword>
<evidence type="ECO:0000256" key="9">
    <source>
        <dbReference type="ARBA" id="ARBA00023170"/>
    </source>
</evidence>
<evidence type="ECO:0000256" key="10">
    <source>
        <dbReference type="ARBA" id="ARBA00023237"/>
    </source>
</evidence>
<accession>A0A2S0PDD6</accession>
<evidence type="ECO:0000259" key="15">
    <source>
        <dbReference type="Pfam" id="PF07715"/>
    </source>
</evidence>
<dbReference type="InterPro" id="IPR039426">
    <property type="entry name" value="TonB-dep_rcpt-like"/>
</dbReference>
<dbReference type="Pfam" id="PF07715">
    <property type="entry name" value="Plug"/>
    <property type="match status" value="1"/>
</dbReference>
<protein>
    <submittedName>
        <fullName evidence="16">TonB-dependent receptor</fullName>
    </submittedName>
</protein>
<dbReference type="InterPro" id="IPR000531">
    <property type="entry name" value="Beta-barrel_TonB"/>
</dbReference>
<evidence type="ECO:0000256" key="5">
    <source>
        <dbReference type="ARBA" id="ARBA00022692"/>
    </source>
</evidence>
<dbReference type="CDD" id="cd01347">
    <property type="entry name" value="ligand_gated_channel"/>
    <property type="match status" value="1"/>
</dbReference>
<dbReference type="PROSITE" id="PS52016">
    <property type="entry name" value="TONB_DEPENDENT_REC_3"/>
    <property type="match status" value="1"/>
</dbReference>
<dbReference type="AlphaFoldDB" id="A0A2S0PDD6"/>
<dbReference type="Proteomes" id="UP000244173">
    <property type="component" value="Chromosome"/>
</dbReference>
<dbReference type="Gene3D" id="2.40.170.20">
    <property type="entry name" value="TonB-dependent receptor, beta-barrel domain"/>
    <property type="match status" value="1"/>
</dbReference>
<dbReference type="Gene3D" id="2.170.130.10">
    <property type="entry name" value="TonB-dependent receptor, plug domain"/>
    <property type="match status" value="1"/>
</dbReference>
<dbReference type="InterPro" id="IPR036942">
    <property type="entry name" value="Beta-barrel_TonB_sf"/>
</dbReference>
<sequence length="711" mass="76924">MTLSASSPFPASFRFFRRLPGCWLPVVLAALSGATAATTLSPVVVSVTRDARSADRSTIPISVLTRADIEQAPAGQIQSLLATLPGISHSRAGGLGGQLVMRGMNSNDPRMVLVLDGDRFRGRNTLEYNLLDPSGIERIEVIRGPASALYGADAMNGVVNVITRRARGDASRDGFTLIPRLASLAYASAENLRAGRAELEGVGNGIDLLLGLGIRHAGDFRSPAGSIANSDFRTAEFTARAGYAPDAQQRWELSARLARVEAGRPGGIGGAPGLPWSEVRESPIRENHFRIGYQHHQAVPWADRIELSLYRRSLDTARTGTTRRAGNGRYARNHSFVIGPVVWGGKLLVGTPWTQGRSHWGMDFYHEAREGSELASWRGHGHAPPTSSTPRTRISRAASQLNAGLFFHHDQPLFSAHQLSLGARYDWIRTRTGSTPAPDEDARTRAAFAGRTAASDRALTASGGLILQPLSSLQLVGNLATAFRAPATFEKFGASRVGTRITEPNPALAPERSITAEAGLRLRWPTLQGNLTAFDSRYRQLIALADSGPQVRQRQNIARAGMRGLELDGIWQIQTPLSLRFNASRARGARHDTGQPLPHVPPLNGLLSLRHQSAGYSLEARLKWSLAKRRIDPARETRSAGYGIVSLYGGLELARVHPALKPFRLVLGIENLADKRYAHPATVADLRYPASPSNPLLEPGRSLVLNLVGTP</sequence>
<evidence type="ECO:0000256" key="8">
    <source>
        <dbReference type="ARBA" id="ARBA00023136"/>
    </source>
</evidence>
<evidence type="ECO:0000256" key="4">
    <source>
        <dbReference type="ARBA" id="ARBA00022452"/>
    </source>
</evidence>
<evidence type="ECO:0000313" key="17">
    <source>
        <dbReference type="Proteomes" id="UP000244173"/>
    </source>
</evidence>
<dbReference type="PANTHER" id="PTHR30069:SF29">
    <property type="entry name" value="HEMOGLOBIN AND HEMOGLOBIN-HAPTOGLOBIN-BINDING PROTEIN 1-RELATED"/>
    <property type="match status" value="1"/>
</dbReference>
<keyword evidence="4 11" id="KW-1134">Transmembrane beta strand</keyword>
<dbReference type="InterPro" id="IPR037066">
    <property type="entry name" value="Plug_dom_sf"/>
</dbReference>
<dbReference type="GO" id="GO:0044718">
    <property type="term" value="P:siderophore transmembrane transport"/>
    <property type="evidence" value="ECO:0007669"/>
    <property type="project" value="TreeGrafter"/>
</dbReference>
<comment type="subcellular location">
    <subcellularLocation>
        <location evidence="1 11">Cell outer membrane</location>
        <topology evidence="1 11">Multi-pass membrane protein</topology>
    </subcellularLocation>
</comment>
<evidence type="ECO:0000256" key="13">
    <source>
        <dbReference type="SAM" id="SignalP"/>
    </source>
</evidence>
<feature type="chain" id="PRO_5015739628" evidence="13">
    <location>
        <begin position="37"/>
        <end position="711"/>
    </location>
</feature>
<evidence type="ECO:0000256" key="1">
    <source>
        <dbReference type="ARBA" id="ARBA00004571"/>
    </source>
</evidence>
<keyword evidence="17" id="KW-1185">Reference proteome</keyword>
<keyword evidence="5 11" id="KW-0812">Transmembrane</keyword>
<dbReference type="PANTHER" id="PTHR30069">
    <property type="entry name" value="TONB-DEPENDENT OUTER MEMBRANE RECEPTOR"/>
    <property type="match status" value="1"/>
</dbReference>
<dbReference type="STRING" id="1122240.GCA_000620105_02714"/>
<evidence type="ECO:0000256" key="11">
    <source>
        <dbReference type="PROSITE-ProRule" id="PRU01360"/>
    </source>
</evidence>
<keyword evidence="8 11" id="KW-0472">Membrane</keyword>
<evidence type="ECO:0000256" key="2">
    <source>
        <dbReference type="ARBA" id="ARBA00009810"/>
    </source>
</evidence>
<dbReference type="InterPro" id="IPR012910">
    <property type="entry name" value="Plug_dom"/>
</dbReference>
<feature type="domain" description="TonB-dependent receptor plug" evidence="15">
    <location>
        <begin position="56"/>
        <end position="158"/>
    </location>
</feature>
<feature type="domain" description="TonB-dependent receptor-like beta-barrel" evidence="14">
    <location>
        <begin position="257"/>
        <end position="672"/>
    </location>
</feature>
<evidence type="ECO:0000256" key="7">
    <source>
        <dbReference type="ARBA" id="ARBA00023077"/>
    </source>
</evidence>
<proteinExistence type="inferred from homology"/>